<sequence>MNGVPVKVVSYCFGHANLKATMI</sequence>
<reference evidence="2" key="2">
    <citation type="journal article" date="2023" name="Nat. Commun.">
        <title>Cultivation of marine bacteria of the SAR202 clade.</title>
        <authorList>
            <person name="Lim Y."/>
            <person name="Seo J.H."/>
            <person name="Giovannoni S.J."/>
            <person name="Kang I."/>
            <person name="Cho J.C."/>
        </authorList>
    </citation>
    <scope>NUCLEOTIDE SEQUENCE</scope>
    <source>
        <strain evidence="2">JH1073</strain>
    </source>
</reference>
<gene>
    <name evidence="1" type="ORF">GKO46_06420</name>
    <name evidence="2" type="ORF">GKO48_00420</name>
</gene>
<name>A0AAJ5ZGE8_9CHLR</name>
<dbReference type="AlphaFoldDB" id="A0AAJ5ZGE8"/>
<protein>
    <submittedName>
        <fullName evidence="2">Uncharacterized protein</fullName>
    </submittedName>
</protein>
<dbReference type="Proteomes" id="UP001219901">
    <property type="component" value="Chromosome"/>
</dbReference>
<evidence type="ECO:0000313" key="4">
    <source>
        <dbReference type="Proteomes" id="UP001321249"/>
    </source>
</evidence>
<keyword evidence="3" id="KW-1185">Reference proteome</keyword>
<evidence type="ECO:0000313" key="1">
    <source>
        <dbReference type="EMBL" id="MDG0866710.1"/>
    </source>
</evidence>
<proteinExistence type="predicted"/>
<reference evidence="3 4" key="1">
    <citation type="submission" date="2019-11" db="EMBL/GenBank/DDBJ databases">
        <authorList>
            <person name="Cho J.-C."/>
        </authorList>
    </citation>
    <scope>NUCLEOTIDE SEQUENCE [LARGE SCALE GENOMIC DNA]</scope>
    <source>
        <strain evidence="2 3">JH1073</strain>
        <strain evidence="1 4">JH702</strain>
    </source>
</reference>
<evidence type="ECO:0000313" key="3">
    <source>
        <dbReference type="Proteomes" id="UP001219901"/>
    </source>
</evidence>
<dbReference type="EMBL" id="WMBE01000002">
    <property type="protein sequence ID" value="MDG0866710.1"/>
    <property type="molecule type" value="Genomic_DNA"/>
</dbReference>
<accession>A0AAJ5ZGE8</accession>
<dbReference type="EMBL" id="CP046147">
    <property type="protein sequence ID" value="WFG40723.1"/>
    <property type="molecule type" value="Genomic_DNA"/>
</dbReference>
<evidence type="ECO:0000313" key="2">
    <source>
        <dbReference type="EMBL" id="WFG40723.1"/>
    </source>
</evidence>
<reference evidence="3" key="3">
    <citation type="submission" date="2023-06" db="EMBL/GenBank/DDBJ databases">
        <title>Pangenomics reveal diversification of enzyme families and niche specialization in globally abundant SAR202 bacteria.</title>
        <authorList>
            <person name="Saw J.H.W."/>
        </authorList>
    </citation>
    <scope>NUCLEOTIDE SEQUENCE [LARGE SCALE GENOMIC DNA]</scope>
    <source>
        <strain evidence="3">JH1073</strain>
    </source>
</reference>
<dbReference type="Proteomes" id="UP001321249">
    <property type="component" value="Unassembled WGS sequence"/>
</dbReference>
<organism evidence="2 3">
    <name type="scientific">Candidatus Lucifugimonas marina</name>
    <dbReference type="NCBI Taxonomy" id="3038979"/>
    <lineage>
        <taxon>Bacteria</taxon>
        <taxon>Bacillati</taxon>
        <taxon>Chloroflexota</taxon>
        <taxon>Dehalococcoidia</taxon>
        <taxon>SAR202 cluster</taxon>
        <taxon>Candidatus Lucifugimonadales</taxon>
        <taxon>Candidatus Lucifugimonadaceae</taxon>
        <taxon>Candidatus Lucifugimonas</taxon>
    </lineage>
</organism>